<organism evidence="2 3">
    <name type="scientific">Bacillus bruguierae</name>
    <dbReference type="NCBI Taxonomy" id="3127667"/>
    <lineage>
        <taxon>Bacteria</taxon>
        <taxon>Bacillati</taxon>
        <taxon>Bacillota</taxon>
        <taxon>Bacilli</taxon>
        <taxon>Bacillales</taxon>
        <taxon>Bacillaceae</taxon>
        <taxon>Bacillus</taxon>
    </lineage>
</organism>
<dbReference type="Proteomes" id="UP001372526">
    <property type="component" value="Unassembled WGS sequence"/>
</dbReference>
<keyword evidence="3" id="KW-1185">Reference proteome</keyword>
<name>A0ABU8FEC7_9BACI</name>
<keyword evidence="2" id="KW-0167">Capsid protein</keyword>
<dbReference type="InterPro" id="IPR014099">
    <property type="entry name" value="Spore_coat_GerQ"/>
</dbReference>
<comment type="caution">
    <text evidence="2">The sequence shown here is derived from an EMBL/GenBank/DDBJ whole genome shotgun (WGS) entry which is preliminary data.</text>
</comment>
<evidence type="ECO:0000313" key="2">
    <source>
        <dbReference type="EMBL" id="MEI4801037.1"/>
    </source>
</evidence>
<dbReference type="EMBL" id="JBAWSX010000003">
    <property type="protein sequence ID" value="MEI4801037.1"/>
    <property type="molecule type" value="Genomic_DNA"/>
</dbReference>
<dbReference type="Pfam" id="PF09671">
    <property type="entry name" value="Spore_GerQ"/>
    <property type="match status" value="1"/>
</dbReference>
<gene>
    <name evidence="2" type="primary">gerQ</name>
    <name evidence="2" type="ORF">WAZ07_06800</name>
</gene>
<accession>A0ABU8FEC7</accession>
<evidence type="ECO:0000313" key="3">
    <source>
        <dbReference type="Proteomes" id="UP001372526"/>
    </source>
</evidence>
<dbReference type="RefSeq" id="WP_336471843.1">
    <property type="nucleotide sequence ID" value="NZ_JBAWSX010000003.1"/>
</dbReference>
<dbReference type="NCBIfam" id="TIGR02728">
    <property type="entry name" value="spore_gerQ"/>
    <property type="match status" value="1"/>
</dbReference>
<reference evidence="2 3" key="1">
    <citation type="submission" date="2024-01" db="EMBL/GenBank/DDBJ databases">
        <title>Seven novel Bacillus-like species.</title>
        <authorList>
            <person name="Liu G."/>
        </authorList>
    </citation>
    <scope>NUCLEOTIDE SEQUENCE [LARGE SCALE GENOMIC DNA]</scope>
    <source>
        <strain evidence="2 3">FJAT-51639</strain>
    </source>
</reference>
<proteinExistence type="predicted"/>
<protein>
    <submittedName>
        <fullName evidence="2">Spore coat protein GerQ</fullName>
    </submittedName>
</protein>
<dbReference type="PIRSF" id="PIRSF038931">
    <property type="entry name" value="GerQ"/>
    <property type="match status" value="1"/>
</dbReference>
<keyword evidence="2" id="KW-0946">Virion</keyword>
<feature type="region of interest" description="Disordered" evidence="1">
    <location>
        <begin position="1"/>
        <end position="43"/>
    </location>
</feature>
<feature type="compositionally biased region" description="Low complexity" evidence="1">
    <location>
        <begin position="14"/>
        <end position="43"/>
    </location>
</feature>
<sequence length="138" mass="15333">MAQQQNPYYGGGFYQPSGGYMQPQPGQQGQQMPTSQATQAQLAASQGMLPLEQSYIENILRLNKGKPATLFMTYERGSSLGTQSYTGIIEAAGRDHVIISDPKSGKRYLLLMIYLDYVEFPGEIIYFPAQQPATYPPR</sequence>
<evidence type="ECO:0000256" key="1">
    <source>
        <dbReference type="SAM" id="MobiDB-lite"/>
    </source>
</evidence>